<proteinExistence type="predicted"/>
<dbReference type="OrthoDB" id="5869703at2759"/>
<keyword evidence="2" id="KW-1185">Reference proteome</keyword>
<gene>
    <name evidence="1" type="ORF">L596_010973</name>
</gene>
<evidence type="ECO:0000313" key="2">
    <source>
        <dbReference type="Proteomes" id="UP000298663"/>
    </source>
</evidence>
<dbReference type="EMBL" id="AZBU02000003">
    <property type="protein sequence ID" value="TKR86368.1"/>
    <property type="molecule type" value="Genomic_DNA"/>
</dbReference>
<reference evidence="1 2" key="2">
    <citation type="journal article" date="2019" name="G3 (Bethesda)">
        <title>Hybrid Assembly of the Genome of the Entomopathogenic Nematode Steinernema carpocapsae Identifies the X-Chromosome.</title>
        <authorList>
            <person name="Serra L."/>
            <person name="Macchietto M."/>
            <person name="Macias-Munoz A."/>
            <person name="McGill C.J."/>
            <person name="Rodriguez I.M."/>
            <person name="Rodriguez B."/>
            <person name="Murad R."/>
            <person name="Mortazavi A."/>
        </authorList>
    </citation>
    <scope>NUCLEOTIDE SEQUENCE [LARGE SCALE GENOMIC DNA]</scope>
    <source>
        <strain evidence="1 2">ALL</strain>
    </source>
</reference>
<dbReference type="Proteomes" id="UP000298663">
    <property type="component" value="Unassembled WGS sequence"/>
</dbReference>
<evidence type="ECO:0000313" key="1">
    <source>
        <dbReference type="EMBL" id="TKR86368.1"/>
    </source>
</evidence>
<protein>
    <submittedName>
        <fullName evidence="1">Uncharacterized protein</fullName>
    </submittedName>
</protein>
<dbReference type="AlphaFoldDB" id="A0A4U5NRP9"/>
<name>A0A4U5NRP9_STECR</name>
<organism evidence="1 2">
    <name type="scientific">Steinernema carpocapsae</name>
    <name type="common">Entomopathogenic nematode</name>
    <dbReference type="NCBI Taxonomy" id="34508"/>
    <lineage>
        <taxon>Eukaryota</taxon>
        <taxon>Metazoa</taxon>
        <taxon>Ecdysozoa</taxon>
        <taxon>Nematoda</taxon>
        <taxon>Chromadorea</taxon>
        <taxon>Rhabditida</taxon>
        <taxon>Tylenchina</taxon>
        <taxon>Panagrolaimomorpha</taxon>
        <taxon>Strongyloidoidea</taxon>
        <taxon>Steinernematidae</taxon>
        <taxon>Steinernema</taxon>
    </lineage>
</organism>
<sequence length="75" mass="8807">MQHPTIWKFVDALRTIQGMRDTAYEAMVRGEAPPKKRKQYEATDKRILRTVTNFDRNGNIEELLRGCAHNFQMDP</sequence>
<reference evidence="1 2" key="1">
    <citation type="journal article" date="2015" name="Genome Biol.">
        <title>Comparative genomics of Steinernema reveals deeply conserved gene regulatory networks.</title>
        <authorList>
            <person name="Dillman A.R."/>
            <person name="Macchietto M."/>
            <person name="Porter C.F."/>
            <person name="Rogers A."/>
            <person name="Williams B."/>
            <person name="Antoshechkin I."/>
            <person name="Lee M.M."/>
            <person name="Goodwin Z."/>
            <person name="Lu X."/>
            <person name="Lewis E.E."/>
            <person name="Goodrich-Blair H."/>
            <person name="Stock S.P."/>
            <person name="Adams B.J."/>
            <person name="Sternberg P.W."/>
            <person name="Mortazavi A."/>
        </authorList>
    </citation>
    <scope>NUCLEOTIDE SEQUENCE [LARGE SCALE GENOMIC DNA]</scope>
    <source>
        <strain evidence="1 2">ALL</strain>
    </source>
</reference>
<comment type="caution">
    <text evidence="1">The sequence shown here is derived from an EMBL/GenBank/DDBJ whole genome shotgun (WGS) entry which is preliminary data.</text>
</comment>
<accession>A0A4U5NRP9</accession>